<keyword evidence="4 5" id="KW-0456">Lyase</keyword>
<evidence type="ECO:0000256" key="2">
    <source>
        <dbReference type="ARBA" id="ARBA00006472"/>
    </source>
</evidence>
<dbReference type="Gene3D" id="3.30.1360.20">
    <property type="entry name" value="Transcriptional coactivator/pterin dehydratase"/>
    <property type="match status" value="1"/>
</dbReference>
<dbReference type="InterPro" id="IPR001533">
    <property type="entry name" value="Pterin_deHydtase"/>
</dbReference>
<reference evidence="5" key="1">
    <citation type="journal article" date="2015" name="Proc. Natl. Acad. Sci. U.S.A.">
        <title>Networks of energetic and metabolic interactions define dynamics in microbial communities.</title>
        <authorList>
            <person name="Embree M."/>
            <person name="Liu J.K."/>
            <person name="Al-Bassam M.M."/>
            <person name="Zengler K."/>
        </authorList>
    </citation>
    <scope>NUCLEOTIDE SEQUENCE</scope>
</reference>
<dbReference type="PANTHER" id="PTHR12599">
    <property type="entry name" value="PTERIN-4-ALPHA-CARBINOLAMINE DEHYDRATASE"/>
    <property type="match status" value="1"/>
</dbReference>
<evidence type="ECO:0000256" key="3">
    <source>
        <dbReference type="ARBA" id="ARBA00013252"/>
    </source>
</evidence>
<gene>
    <name evidence="5" type="ORF">ASZ90_009617</name>
</gene>
<sequence>MDLASEQCLPDGPGRPPLTRREVFDLLHEVPGWSLEGGYLVRRFDCKTIPASLEFVTDLIDLAGREGHYPDISIQRERLVEVAWYTYPSGGLTRNDFIMAARLNDRISFRQGGAL</sequence>
<comment type="caution">
    <text evidence="5">The sequence shown here is derived from an EMBL/GenBank/DDBJ whole genome shotgun (WGS) entry which is preliminary data.</text>
</comment>
<dbReference type="EC" id="4.2.1.96" evidence="3"/>
<comment type="similarity">
    <text evidence="2">Belongs to the pterin-4-alpha-carbinolamine dehydratase family.</text>
</comment>
<dbReference type="AlphaFoldDB" id="A0A0W8FIB3"/>
<evidence type="ECO:0000313" key="5">
    <source>
        <dbReference type="EMBL" id="KUG20646.1"/>
    </source>
</evidence>
<dbReference type="GO" id="GO:0006729">
    <property type="term" value="P:tetrahydrobiopterin biosynthetic process"/>
    <property type="evidence" value="ECO:0007669"/>
    <property type="project" value="InterPro"/>
</dbReference>
<dbReference type="Pfam" id="PF01329">
    <property type="entry name" value="Pterin_4a"/>
    <property type="match status" value="1"/>
</dbReference>
<protein>
    <recommendedName>
        <fullName evidence="3">4a-hydroxytetrahydrobiopterin dehydratase</fullName>
        <ecNumber evidence="3">4.2.1.96</ecNumber>
    </recommendedName>
</protein>
<comment type="catalytic activity">
    <reaction evidence="1">
        <text>(4aS,6R)-4a-hydroxy-L-erythro-5,6,7,8-tetrahydrobiopterin = (6R)-L-erythro-6,7-dihydrobiopterin + H2O</text>
        <dbReference type="Rhea" id="RHEA:11920"/>
        <dbReference type="ChEBI" id="CHEBI:15377"/>
        <dbReference type="ChEBI" id="CHEBI:15642"/>
        <dbReference type="ChEBI" id="CHEBI:43120"/>
        <dbReference type="EC" id="4.2.1.96"/>
    </reaction>
</comment>
<dbReference type="PANTHER" id="PTHR12599:SF0">
    <property type="entry name" value="PTERIN-4-ALPHA-CARBINOLAMINE DEHYDRATASE"/>
    <property type="match status" value="1"/>
</dbReference>
<dbReference type="SUPFAM" id="SSF55248">
    <property type="entry name" value="PCD-like"/>
    <property type="match status" value="1"/>
</dbReference>
<accession>A0A0W8FIB3</accession>
<proteinExistence type="inferred from homology"/>
<organism evidence="5">
    <name type="scientific">hydrocarbon metagenome</name>
    <dbReference type="NCBI Taxonomy" id="938273"/>
    <lineage>
        <taxon>unclassified sequences</taxon>
        <taxon>metagenomes</taxon>
        <taxon>ecological metagenomes</taxon>
    </lineage>
</organism>
<dbReference type="GO" id="GO:0008124">
    <property type="term" value="F:4-alpha-hydroxytetrahydrobiopterin dehydratase activity"/>
    <property type="evidence" value="ECO:0007669"/>
    <property type="project" value="UniProtKB-EC"/>
</dbReference>
<dbReference type="EMBL" id="LNQE01001161">
    <property type="protein sequence ID" value="KUG20646.1"/>
    <property type="molecule type" value="Genomic_DNA"/>
</dbReference>
<name>A0A0W8FIB3_9ZZZZ</name>
<evidence type="ECO:0000256" key="1">
    <source>
        <dbReference type="ARBA" id="ARBA00001554"/>
    </source>
</evidence>
<evidence type="ECO:0000256" key="4">
    <source>
        <dbReference type="ARBA" id="ARBA00023239"/>
    </source>
</evidence>
<dbReference type="InterPro" id="IPR036428">
    <property type="entry name" value="PCD_sf"/>
</dbReference>
<dbReference type="CDD" id="cd00488">
    <property type="entry name" value="PCD_DCoH"/>
    <property type="match status" value="1"/>
</dbReference>